<evidence type="ECO:0000313" key="1">
    <source>
        <dbReference type="EMBL" id="CAD8629198.1"/>
    </source>
</evidence>
<gene>
    <name evidence="1" type="ORF">CCUR1050_LOCUS6877</name>
    <name evidence="2" type="ORF">CCUR1050_LOCUS6878</name>
</gene>
<dbReference type="AlphaFoldDB" id="A0A6T7WKI7"/>
<dbReference type="EMBL" id="HBEZ01012512">
    <property type="protein sequence ID" value="CAD8629198.1"/>
    <property type="molecule type" value="Transcribed_RNA"/>
</dbReference>
<sequence>MIPGDCRTARPGKDSSSEIQTVLRADRSWRGLKRSSTKGESEAHYERPMRIGCSSIRTRPSSLTAQMGRVAAVAAGTWAAAAAGAAAVGT</sequence>
<organism evidence="2">
    <name type="scientific">Cryptomonas curvata</name>
    <dbReference type="NCBI Taxonomy" id="233186"/>
    <lineage>
        <taxon>Eukaryota</taxon>
        <taxon>Cryptophyceae</taxon>
        <taxon>Cryptomonadales</taxon>
        <taxon>Cryptomonadaceae</taxon>
        <taxon>Cryptomonas</taxon>
    </lineage>
</organism>
<reference evidence="2" key="1">
    <citation type="submission" date="2021-01" db="EMBL/GenBank/DDBJ databases">
        <authorList>
            <person name="Corre E."/>
            <person name="Pelletier E."/>
            <person name="Niang G."/>
            <person name="Scheremetjew M."/>
            <person name="Finn R."/>
            <person name="Kale V."/>
            <person name="Holt S."/>
            <person name="Cochrane G."/>
            <person name="Meng A."/>
            <person name="Brown T."/>
            <person name="Cohen L."/>
        </authorList>
    </citation>
    <scope>NUCLEOTIDE SEQUENCE</scope>
    <source>
        <strain evidence="2">CCAP979/52</strain>
    </source>
</reference>
<protein>
    <submittedName>
        <fullName evidence="2">Uncharacterized protein</fullName>
    </submittedName>
</protein>
<dbReference type="EMBL" id="HBEZ01012513">
    <property type="protein sequence ID" value="CAD8629199.1"/>
    <property type="molecule type" value="Transcribed_RNA"/>
</dbReference>
<proteinExistence type="predicted"/>
<name>A0A6T7WKI7_9CRYP</name>
<accession>A0A6T7WKI7</accession>
<evidence type="ECO:0000313" key="2">
    <source>
        <dbReference type="EMBL" id="CAD8629199.1"/>
    </source>
</evidence>